<evidence type="ECO:0000259" key="1">
    <source>
        <dbReference type="PROSITE" id="PS51186"/>
    </source>
</evidence>
<reference evidence="2 3" key="1">
    <citation type="submission" date="2022-09" db="EMBL/GenBank/DDBJ databases">
        <authorList>
            <person name="Han X.L."/>
            <person name="Wang Q."/>
            <person name="Lu T."/>
        </authorList>
    </citation>
    <scope>NUCLEOTIDE SEQUENCE [LARGE SCALE GENOMIC DNA]</scope>
    <source>
        <strain evidence="2 3">WQ 127069</strain>
    </source>
</reference>
<dbReference type="EMBL" id="JAOQIO010000084">
    <property type="protein sequence ID" value="MCU6794707.1"/>
    <property type="molecule type" value="Genomic_DNA"/>
</dbReference>
<evidence type="ECO:0000313" key="3">
    <source>
        <dbReference type="Proteomes" id="UP001652445"/>
    </source>
</evidence>
<organism evidence="2 3">
    <name type="scientific">Paenibacillus baimaensis</name>
    <dbReference type="NCBI Taxonomy" id="2982185"/>
    <lineage>
        <taxon>Bacteria</taxon>
        <taxon>Bacillati</taxon>
        <taxon>Bacillota</taxon>
        <taxon>Bacilli</taxon>
        <taxon>Bacillales</taxon>
        <taxon>Paenibacillaceae</taxon>
        <taxon>Paenibacillus</taxon>
    </lineage>
</organism>
<feature type="domain" description="N-acetyltransferase" evidence="1">
    <location>
        <begin position="4"/>
        <end position="165"/>
    </location>
</feature>
<dbReference type="CDD" id="cd04301">
    <property type="entry name" value="NAT_SF"/>
    <property type="match status" value="1"/>
</dbReference>
<comment type="caution">
    <text evidence="2">The sequence shown here is derived from an EMBL/GenBank/DDBJ whole genome shotgun (WGS) entry which is preliminary data.</text>
</comment>
<dbReference type="Pfam" id="PF00583">
    <property type="entry name" value="Acetyltransf_1"/>
    <property type="match status" value="1"/>
</dbReference>
<dbReference type="Gene3D" id="3.40.630.30">
    <property type="match status" value="1"/>
</dbReference>
<dbReference type="RefSeq" id="WP_076229133.1">
    <property type="nucleotide sequence ID" value="NZ_JAOQIO010000084.1"/>
</dbReference>
<name>A0ABT2UJB8_9BACL</name>
<dbReference type="Proteomes" id="UP001652445">
    <property type="component" value="Unassembled WGS sequence"/>
</dbReference>
<keyword evidence="3" id="KW-1185">Reference proteome</keyword>
<gene>
    <name evidence="2" type="ORF">OB236_21585</name>
</gene>
<evidence type="ECO:0000313" key="2">
    <source>
        <dbReference type="EMBL" id="MCU6794707.1"/>
    </source>
</evidence>
<accession>A0ABT2UJB8</accession>
<dbReference type="InterPro" id="IPR016181">
    <property type="entry name" value="Acyl_CoA_acyltransferase"/>
</dbReference>
<protein>
    <submittedName>
        <fullName evidence="2">GNAT family N-acetyltransferase</fullName>
    </submittedName>
</protein>
<dbReference type="SUPFAM" id="SSF55729">
    <property type="entry name" value="Acyl-CoA N-acyltransferases (Nat)"/>
    <property type="match status" value="1"/>
</dbReference>
<dbReference type="InterPro" id="IPR000182">
    <property type="entry name" value="GNAT_dom"/>
</dbReference>
<proteinExistence type="predicted"/>
<sequence>MQELIFTPIAEEHLQEIMEIYNHFVANTTVSFHTELQTLDQMRAAVVHSNPRFRSFAILEDQLVKGYVLITQHKSKQAYDITGEVTIYLNPAFVGQGIGSKALYFIEEIARTERFHSLVATICSENVSSAGLFNKHGYTQAAYFKEVGIKFDRKLDIVVLQKMLNL</sequence>
<dbReference type="PROSITE" id="PS51186">
    <property type="entry name" value="GNAT"/>
    <property type="match status" value="1"/>
</dbReference>